<dbReference type="EMBL" id="JAIVFQ010000022">
    <property type="protein sequence ID" value="MCC5600790.1"/>
    <property type="molecule type" value="Genomic_DNA"/>
</dbReference>
<organism evidence="1 2">
    <name type="scientific">Nostoc favosum CHAB5714</name>
    <dbReference type="NCBI Taxonomy" id="2780399"/>
    <lineage>
        <taxon>Bacteria</taxon>
        <taxon>Bacillati</taxon>
        <taxon>Cyanobacteriota</taxon>
        <taxon>Cyanophyceae</taxon>
        <taxon>Nostocales</taxon>
        <taxon>Nostocaceae</taxon>
        <taxon>Nostoc</taxon>
        <taxon>Nostoc favosum</taxon>
    </lineage>
</organism>
<proteinExistence type="predicted"/>
<sequence length="137" mass="15023">MARLKRTSQVLEKAARRAASISSIDPNLDVSNGLTLFAYSSLIETMRNKENTYNTALSNLDKIYREMLETEQQLADMTEHILMGIGAKYGKSSVEYGMAGGVPKNQRRKGLRGESPIVSNELPSMIVGVNSNGKVKA</sequence>
<name>A0ABS8I9A6_9NOSO</name>
<evidence type="ECO:0000313" key="2">
    <source>
        <dbReference type="Proteomes" id="UP001199525"/>
    </source>
</evidence>
<reference evidence="1 2" key="1">
    <citation type="journal article" date="2021" name="Microorganisms">
        <title>Genome Evolution of Filamentous Cyanobacterium Nostoc Species: From Facultative Symbiosis to Free Living.</title>
        <authorList>
            <person name="Huo D."/>
            <person name="Li H."/>
            <person name="Cai F."/>
            <person name="Guo X."/>
            <person name="Qiao Z."/>
            <person name="Wang W."/>
            <person name="Yu G."/>
            <person name="Li R."/>
        </authorList>
    </citation>
    <scope>NUCLEOTIDE SEQUENCE [LARGE SCALE GENOMIC DNA]</scope>
    <source>
        <strain evidence="1 2">CHAB 5714</strain>
    </source>
</reference>
<keyword evidence="2" id="KW-1185">Reference proteome</keyword>
<comment type="caution">
    <text evidence="1">The sequence shown here is derived from an EMBL/GenBank/DDBJ whole genome shotgun (WGS) entry which is preliminary data.</text>
</comment>
<dbReference type="RefSeq" id="WP_229485852.1">
    <property type="nucleotide sequence ID" value="NZ_JAIVFQ010000022.1"/>
</dbReference>
<accession>A0ABS8I9A6</accession>
<protein>
    <submittedName>
        <fullName evidence="1">Uncharacterized protein</fullName>
    </submittedName>
</protein>
<dbReference type="Proteomes" id="UP001199525">
    <property type="component" value="Unassembled WGS sequence"/>
</dbReference>
<evidence type="ECO:0000313" key="1">
    <source>
        <dbReference type="EMBL" id="MCC5600790.1"/>
    </source>
</evidence>
<gene>
    <name evidence="1" type="ORF">LC586_16575</name>
</gene>